<name>F9VYL2_9ACTN</name>
<dbReference type="eggNOG" id="COG2343">
    <property type="taxonomic scope" value="Bacteria"/>
</dbReference>
<gene>
    <name evidence="3" type="ORF">GOALK_089_00240</name>
</gene>
<organism evidence="3 4">
    <name type="scientific">Gordonia alkanivorans NBRC 16433</name>
    <dbReference type="NCBI Taxonomy" id="1027371"/>
    <lineage>
        <taxon>Bacteria</taxon>
        <taxon>Bacillati</taxon>
        <taxon>Actinomycetota</taxon>
        <taxon>Actinomycetes</taxon>
        <taxon>Mycobacteriales</taxon>
        <taxon>Gordoniaceae</taxon>
        <taxon>Gordonia</taxon>
    </lineage>
</organism>
<dbReference type="EMBL" id="BACI01000089">
    <property type="protein sequence ID" value="GAA13701.1"/>
    <property type="molecule type" value="Genomic_DNA"/>
</dbReference>
<dbReference type="PANTHER" id="PTHR34310">
    <property type="entry name" value="DUF427 DOMAIN PROTEIN (AFU_ORTHOLOGUE AFUA_3G02220)"/>
    <property type="match status" value="1"/>
</dbReference>
<feature type="compositionally biased region" description="Basic and acidic residues" evidence="1">
    <location>
        <begin position="9"/>
        <end position="18"/>
    </location>
</feature>
<dbReference type="PANTHER" id="PTHR34310:SF9">
    <property type="entry name" value="BLR5716 PROTEIN"/>
    <property type="match status" value="1"/>
</dbReference>
<protein>
    <recommendedName>
        <fullName evidence="2">DUF427 domain-containing protein</fullName>
    </recommendedName>
</protein>
<accession>F9VYL2</accession>
<feature type="domain" description="DUF427" evidence="2">
    <location>
        <begin position="176"/>
        <end position="268"/>
    </location>
</feature>
<evidence type="ECO:0000313" key="3">
    <source>
        <dbReference type="EMBL" id="GAA13701.1"/>
    </source>
</evidence>
<feature type="region of interest" description="Disordered" evidence="1">
    <location>
        <begin position="1"/>
        <end position="21"/>
    </location>
</feature>
<evidence type="ECO:0000259" key="2">
    <source>
        <dbReference type="Pfam" id="PF04248"/>
    </source>
</evidence>
<dbReference type="AlphaFoldDB" id="F9VYL2"/>
<proteinExistence type="predicted"/>
<dbReference type="Gene3D" id="2.170.150.40">
    <property type="entry name" value="Domain of unknown function (DUF427)"/>
    <property type="match status" value="1"/>
</dbReference>
<sequence length="275" mass="31199">MVAARALANRHEPEDHRSMATSLDEVTKSQVDLLRWTDMRRRVRAFVDGQAVVDSAAPIQVWEPHRVVGCYAVPSADIEGLLEHHRPTMPPAEHPPILTPAHPFALHTASGATYDIVADGRMLAGAAFRLDDPDLADYVLLDWDAFDEWREEEQTVMGHAHDPYQRIDCLPTSRRVVVRIGDTVLAESRNPTLLLETHLPPRHYIPRQDVRMDVLQRSDTVTVCAYKGQATYWSALVGDEIVPDIAWTYTDPLHDAEPVRDLICFYDERVDLEIR</sequence>
<reference evidence="3 4" key="1">
    <citation type="submission" date="2011-05" db="EMBL/GenBank/DDBJ databases">
        <title>Whole genome shotgun sequence of Gordonia alkanivorans NBRC 16433.</title>
        <authorList>
            <person name="Hosoyama A."/>
            <person name="Nakamura S."/>
            <person name="Takarada H."/>
            <person name="Tsuchikane K."/>
            <person name="Yamazaki S."/>
            <person name="Fujita N."/>
        </authorList>
    </citation>
    <scope>NUCLEOTIDE SEQUENCE [LARGE SCALE GENOMIC DNA]</scope>
    <source>
        <strain evidence="3 4">NBRC 16433</strain>
    </source>
</reference>
<dbReference type="InterPro" id="IPR038694">
    <property type="entry name" value="DUF427_sf"/>
</dbReference>
<evidence type="ECO:0000313" key="4">
    <source>
        <dbReference type="Proteomes" id="UP000003558"/>
    </source>
</evidence>
<dbReference type="Proteomes" id="UP000003558">
    <property type="component" value="Unassembled WGS sequence"/>
</dbReference>
<evidence type="ECO:0000256" key="1">
    <source>
        <dbReference type="SAM" id="MobiDB-lite"/>
    </source>
</evidence>
<dbReference type="InterPro" id="IPR007361">
    <property type="entry name" value="DUF427"/>
</dbReference>
<dbReference type="Pfam" id="PF04248">
    <property type="entry name" value="NTP_transf_9"/>
    <property type="match status" value="1"/>
</dbReference>
<comment type="caution">
    <text evidence="3">The sequence shown here is derived from an EMBL/GenBank/DDBJ whole genome shotgun (WGS) entry which is preliminary data.</text>
</comment>
<dbReference type="STRING" id="1027371.GOALK_089_00240"/>